<evidence type="ECO:0000313" key="1">
    <source>
        <dbReference type="EMBL" id="OXB86047.1"/>
    </source>
</evidence>
<dbReference type="InterPro" id="IPR016181">
    <property type="entry name" value="Acyl_CoA_acyltransferase"/>
</dbReference>
<dbReference type="EMBL" id="NEWK01000002">
    <property type="protein sequence ID" value="OXB86047.1"/>
    <property type="molecule type" value="Genomic_DNA"/>
</dbReference>
<sequence>MVHEIRLCFYHSDHDATLRSFDLPKEQQQFTALPAEALNACAKEQERKPIVILHQERPVGFFVLHTGKQIRPFTDNPRAVLLRSFSINYREQGKGFAKQALALLPAFVNTHFSDIDEIVLAVNERNVAAQRLYLTAGFIDSGRRREGKKGRQLLLYYPLPAT</sequence>
<dbReference type="KEGG" id="gtm:GT3921_11780"/>
<keyword evidence="2" id="KW-1185">Reference proteome</keyword>
<dbReference type="SUPFAM" id="SSF55729">
    <property type="entry name" value="Acyl-CoA N-acyltransferases (Nat)"/>
    <property type="match status" value="1"/>
</dbReference>
<dbReference type="AlphaFoldDB" id="A0A226Q2M0"/>
<dbReference type="Pfam" id="PF00583">
    <property type="entry name" value="Acetyltransf_1"/>
    <property type="match status" value="1"/>
</dbReference>
<dbReference type="PROSITE" id="PS51186">
    <property type="entry name" value="GNAT"/>
    <property type="match status" value="1"/>
</dbReference>
<proteinExistence type="predicted"/>
<comment type="caution">
    <text evidence="1">The sequence shown here is derived from an EMBL/GenBank/DDBJ whole genome shotgun (WGS) entry which is preliminary data.</text>
</comment>
<dbReference type="RefSeq" id="WP_047753202.1">
    <property type="nucleotide sequence ID" value="NZ_CP018058.1"/>
</dbReference>
<gene>
    <name evidence="1" type="ORF">B9L19_10775</name>
</gene>
<dbReference type="Proteomes" id="UP000198378">
    <property type="component" value="Unassembled WGS sequence"/>
</dbReference>
<organism evidence="1 2">
    <name type="scientific">Geobacillus thermocatenulatus</name>
    <dbReference type="NCBI Taxonomy" id="33938"/>
    <lineage>
        <taxon>Bacteria</taxon>
        <taxon>Bacillati</taxon>
        <taxon>Bacillota</taxon>
        <taxon>Bacilli</taxon>
        <taxon>Bacillales</taxon>
        <taxon>Anoxybacillaceae</taxon>
        <taxon>Geobacillus</taxon>
        <taxon>Geobacillus thermoleovorans group</taxon>
    </lineage>
</organism>
<reference evidence="1 2" key="1">
    <citation type="submission" date="2017-05" db="EMBL/GenBank/DDBJ databases">
        <title>The genome sequence of Geobacillus thermocatenulatus DSM 730.</title>
        <authorList>
            <person name="Ramaloko W.T."/>
            <person name="Koen N."/>
            <person name="Polliack S."/>
            <person name="Aliyu H."/>
            <person name="Lebre P."/>
            <person name="Mohr T."/>
            <person name="Oswald F."/>
            <person name="Zwick M."/>
            <person name="Neumann A."/>
            <person name="Syldatk C."/>
            <person name="Cowan D."/>
            <person name="De Maayer P."/>
        </authorList>
    </citation>
    <scope>NUCLEOTIDE SEQUENCE [LARGE SCALE GENOMIC DNA]</scope>
    <source>
        <strain evidence="1 2">BGSC 93A1</strain>
    </source>
</reference>
<accession>A0A226Q2M0</accession>
<evidence type="ECO:0000313" key="2">
    <source>
        <dbReference type="Proteomes" id="UP000198378"/>
    </source>
</evidence>
<dbReference type="Gene3D" id="3.40.630.30">
    <property type="match status" value="1"/>
</dbReference>
<protein>
    <submittedName>
        <fullName evidence="1">N-acetyltransferase</fullName>
    </submittedName>
</protein>
<dbReference type="GO" id="GO:0016747">
    <property type="term" value="F:acyltransferase activity, transferring groups other than amino-acyl groups"/>
    <property type="evidence" value="ECO:0007669"/>
    <property type="project" value="InterPro"/>
</dbReference>
<name>A0A226Q2M0_9BACL</name>
<dbReference type="InterPro" id="IPR000182">
    <property type="entry name" value="GNAT_dom"/>
</dbReference>